<reference evidence="1 2" key="1">
    <citation type="submission" date="2018-05" db="EMBL/GenBank/DDBJ databases">
        <title>Genomic Encyclopedia of Type Strains, Phase IV (KMG-IV): sequencing the most valuable type-strain genomes for metagenomic binning, comparative biology and taxonomic classification.</title>
        <authorList>
            <person name="Goeker M."/>
        </authorList>
    </citation>
    <scope>NUCLEOTIDE SEQUENCE [LARGE SCALE GENOMIC DNA]</scope>
    <source>
        <strain evidence="1 2">DSM 2626</strain>
    </source>
</reference>
<accession>A0A8E2WDQ7</accession>
<comment type="caution">
    <text evidence="1">The sequence shown here is derived from an EMBL/GenBank/DDBJ whole genome shotgun (WGS) entry which is preliminary data.</text>
</comment>
<organism evidence="1 2">
    <name type="scientific">Rhizobium loti</name>
    <name type="common">Mesorhizobium loti</name>
    <dbReference type="NCBI Taxonomy" id="381"/>
    <lineage>
        <taxon>Bacteria</taxon>
        <taxon>Pseudomonadati</taxon>
        <taxon>Pseudomonadota</taxon>
        <taxon>Alphaproteobacteria</taxon>
        <taxon>Hyphomicrobiales</taxon>
        <taxon>Phyllobacteriaceae</taxon>
        <taxon>Mesorhizobium</taxon>
    </lineage>
</organism>
<evidence type="ECO:0000313" key="1">
    <source>
        <dbReference type="EMBL" id="PWJ92232.1"/>
    </source>
</evidence>
<dbReference type="Proteomes" id="UP000245631">
    <property type="component" value="Unassembled WGS sequence"/>
</dbReference>
<gene>
    <name evidence="1" type="ORF">C8D77_1024</name>
</gene>
<dbReference type="EMBL" id="QGGH01000002">
    <property type="protein sequence ID" value="PWJ92232.1"/>
    <property type="molecule type" value="Genomic_DNA"/>
</dbReference>
<proteinExistence type="predicted"/>
<evidence type="ECO:0000313" key="2">
    <source>
        <dbReference type="Proteomes" id="UP000245631"/>
    </source>
</evidence>
<sequence length="76" mass="7844">MLAITTGTGSGIDVTNLCGGGPATLLGPRDCCQTRGPVGYLGDFLNDAKVTRIIDGLSVTPGGDQFVFAQLTQMLR</sequence>
<protein>
    <submittedName>
        <fullName evidence="1">Uncharacterized protein</fullName>
    </submittedName>
</protein>
<name>A0A8E2WDQ7_RHILI</name>
<dbReference type="AlphaFoldDB" id="A0A8E2WDQ7"/>